<dbReference type="OrthoDB" id="2906425at2759"/>
<dbReference type="InterPro" id="IPR011009">
    <property type="entry name" value="Kinase-like_dom_sf"/>
</dbReference>
<keyword evidence="2" id="KW-1185">Reference proteome</keyword>
<dbReference type="Proteomes" id="UP000258309">
    <property type="component" value="Unassembled WGS sequence"/>
</dbReference>
<organism evidence="1 2">
    <name type="scientific">Scytalidium lignicola</name>
    <name type="common">Hyphomycete</name>
    <dbReference type="NCBI Taxonomy" id="5539"/>
    <lineage>
        <taxon>Eukaryota</taxon>
        <taxon>Fungi</taxon>
        <taxon>Dikarya</taxon>
        <taxon>Ascomycota</taxon>
        <taxon>Pezizomycotina</taxon>
        <taxon>Leotiomycetes</taxon>
        <taxon>Leotiomycetes incertae sedis</taxon>
        <taxon>Scytalidium</taxon>
    </lineage>
</organism>
<name>A0A3E2HDW8_SCYLI</name>
<comment type="caution">
    <text evidence="1">The sequence shown here is derived from an EMBL/GenBank/DDBJ whole genome shotgun (WGS) entry which is preliminary data.</text>
</comment>
<dbReference type="EMBL" id="NCSJ02000073">
    <property type="protein sequence ID" value="RFU31557.1"/>
    <property type="molecule type" value="Genomic_DNA"/>
</dbReference>
<dbReference type="PANTHER" id="PTHR21310:SF43">
    <property type="entry name" value="AMINOGLYCOSIDE PHOSPHOTRANSFERASE DOMAIN-CONTAINING PROTEIN"/>
    <property type="match status" value="1"/>
</dbReference>
<evidence type="ECO:0008006" key="3">
    <source>
        <dbReference type="Google" id="ProtNLM"/>
    </source>
</evidence>
<reference evidence="1 2" key="1">
    <citation type="submission" date="2018-05" db="EMBL/GenBank/DDBJ databases">
        <title>Draft genome sequence of Scytalidium lignicola DSM 105466, a ubiquitous saprotrophic fungus.</title>
        <authorList>
            <person name="Buettner E."/>
            <person name="Gebauer A.M."/>
            <person name="Hofrichter M."/>
            <person name="Liers C."/>
            <person name="Kellner H."/>
        </authorList>
    </citation>
    <scope>NUCLEOTIDE SEQUENCE [LARGE SCALE GENOMIC DNA]</scope>
    <source>
        <strain evidence="1 2">DSM 105466</strain>
    </source>
</reference>
<dbReference type="OMA" id="MMLFAQN"/>
<dbReference type="SUPFAM" id="SSF56112">
    <property type="entry name" value="Protein kinase-like (PK-like)"/>
    <property type="match status" value="1"/>
</dbReference>
<accession>A0A3E2HDW8</accession>
<dbReference type="PANTHER" id="PTHR21310">
    <property type="entry name" value="AMINOGLYCOSIDE PHOSPHOTRANSFERASE-RELATED-RELATED"/>
    <property type="match status" value="1"/>
</dbReference>
<dbReference type="InterPro" id="IPR051678">
    <property type="entry name" value="AGP_Transferase"/>
</dbReference>
<dbReference type="STRING" id="5539.A0A3E2HDW8"/>
<evidence type="ECO:0000313" key="2">
    <source>
        <dbReference type="Proteomes" id="UP000258309"/>
    </source>
</evidence>
<proteinExistence type="predicted"/>
<gene>
    <name evidence="1" type="ORF">B7463_g4770</name>
</gene>
<protein>
    <recommendedName>
        <fullName evidence="3">Aminoglycoside phosphotransferase domain-containing protein</fullName>
    </recommendedName>
</protein>
<feature type="non-terminal residue" evidence="1">
    <location>
        <position position="390"/>
    </location>
</feature>
<feature type="non-terminal residue" evidence="1">
    <location>
        <position position="1"/>
    </location>
</feature>
<evidence type="ECO:0000313" key="1">
    <source>
        <dbReference type="EMBL" id="RFU31557.1"/>
    </source>
</evidence>
<sequence length="390" mass="45059">MFCGTLVLKVYAWSSKPQDYPVDTEYIIMERIAGIQLSSVWKALQIDKKTEVIKTLTAYQKAWMLLLSSSVGAFITHKTFQKARSRRLFLTPIKMVLKLEMKVLRSDQRSIDNQSTMKDRGLVSIGDLVTEKLRVNIIEPLPKSPIPLASRYVPTREKKHAALQSYTELIKFLLPTDPLITTSHIWHSDLHDENIFVNPDRPTKIIGIKDWQSVALVPLFENLIRPALLNYNDGHDYGFLLPKFIYYTNKRLYSAIEFYETISFDLLSYAGNILIDGEAIYQERVTDELRKMWNTLPGVQALNNPPYPFNFSNEDLDAIQGNYEGMSVGIMCMSQIQKEMGPLFPGDKLVSHEKYNEIKRIFKEHKAKVLNEFARNEEKRAAVIAWWPFD</sequence>
<dbReference type="AlphaFoldDB" id="A0A3E2HDW8"/>